<dbReference type="PANTHER" id="PTHR39339:SF1">
    <property type="entry name" value="CHAD DOMAIN-CONTAINING PROTEIN"/>
    <property type="match status" value="1"/>
</dbReference>
<proteinExistence type="predicted"/>
<dbReference type="Pfam" id="PF05235">
    <property type="entry name" value="CHAD"/>
    <property type="match status" value="1"/>
</dbReference>
<dbReference type="EMBL" id="QWFX01000013">
    <property type="protein sequence ID" value="RIJ27954.1"/>
    <property type="molecule type" value="Genomic_DNA"/>
</dbReference>
<keyword evidence="3" id="KW-1185">Reference proteome</keyword>
<evidence type="ECO:0000259" key="1">
    <source>
        <dbReference type="PROSITE" id="PS51708"/>
    </source>
</evidence>
<dbReference type="Gene3D" id="1.40.20.10">
    <property type="entry name" value="CHAD domain"/>
    <property type="match status" value="1"/>
</dbReference>
<dbReference type="Proteomes" id="UP000266385">
    <property type="component" value="Unassembled WGS sequence"/>
</dbReference>
<dbReference type="InterPro" id="IPR007899">
    <property type="entry name" value="CHAD_dom"/>
</dbReference>
<dbReference type="PANTHER" id="PTHR39339">
    <property type="entry name" value="SLR1444 PROTEIN"/>
    <property type="match status" value="1"/>
</dbReference>
<evidence type="ECO:0000313" key="2">
    <source>
        <dbReference type="EMBL" id="RIJ27954.1"/>
    </source>
</evidence>
<dbReference type="PROSITE" id="PS51708">
    <property type="entry name" value="CHAD"/>
    <property type="match status" value="1"/>
</dbReference>
<dbReference type="InterPro" id="IPR038186">
    <property type="entry name" value="CHAD_dom_sf"/>
</dbReference>
<feature type="domain" description="CHAD" evidence="1">
    <location>
        <begin position="6"/>
        <end position="287"/>
    </location>
</feature>
<reference evidence="2 3" key="1">
    <citation type="submission" date="2018-08" db="EMBL/GenBank/DDBJ databases">
        <title>Henriciella mobilis sp. nov., isolated from seawater.</title>
        <authorList>
            <person name="Cheng H."/>
            <person name="Wu Y.-H."/>
            <person name="Xu X.-W."/>
            <person name="Guo L.-L."/>
        </authorList>
    </citation>
    <scope>NUCLEOTIDE SEQUENCE [LARGE SCALE GENOMIC DNA]</scope>
    <source>
        <strain evidence="2 3">JN25</strain>
    </source>
</reference>
<dbReference type="OrthoDB" id="9810907at2"/>
<sequence>MAYSLRMSDESVDAGIRRIAISQLETGLSELRDETLSQHQRVRQARKRCKKMRGLVRLVRPVFPGFETENAAFRDAARTLSPLRDASAVLESVDALEHHFSAQLKKAALAPLRQALEAQRKGLDEAEIEERLSDLRLVFREALDRVPDWSLNANGADAFTPGARKTYKRARKAMQKARKSRIAEDFHEWRKPMKYHWYQIRLMKKVWPPVMSGYGEQAEQLCSDLGEHHDLAVLRATAKTLLGASSDTTELVEGLAIGRQHELEKTCIKRGKKLLAEPPDDMARRWAKWWDSARQPVP</sequence>
<dbReference type="AlphaFoldDB" id="A0A399RBD8"/>
<comment type="caution">
    <text evidence="2">The sequence shown here is derived from an EMBL/GenBank/DDBJ whole genome shotgun (WGS) entry which is preliminary data.</text>
</comment>
<dbReference type="SMART" id="SM00880">
    <property type="entry name" value="CHAD"/>
    <property type="match status" value="1"/>
</dbReference>
<gene>
    <name evidence="2" type="ORF">D1223_11050</name>
</gene>
<organism evidence="2 3">
    <name type="scientific">Henriciella mobilis</name>
    <dbReference type="NCBI Taxonomy" id="2305467"/>
    <lineage>
        <taxon>Bacteria</taxon>
        <taxon>Pseudomonadati</taxon>
        <taxon>Pseudomonadota</taxon>
        <taxon>Alphaproteobacteria</taxon>
        <taxon>Hyphomonadales</taxon>
        <taxon>Hyphomonadaceae</taxon>
        <taxon>Henriciella</taxon>
    </lineage>
</organism>
<protein>
    <submittedName>
        <fullName evidence="2">CHAD domain-containing protein</fullName>
    </submittedName>
</protein>
<dbReference type="RefSeq" id="WP_119376490.1">
    <property type="nucleotide sequence ID" value="NZ_QWFX01000013.1"/>
</dbReference>
<accession>A0A399RBD8</accession>
<evidence type="ECO:0000313" key="3">
    <source>
        <dbReference type="Proteomes" id="UP000266385"/>
    </source>
</evidence>
<name>A0A399RBD8_9PROT</name>